<feature type="domain" description="Phosphotyrosine protein phosphatase I" evidence="2">
    <location>
        <begin position="7"/>
        <end position="145"/>
    </location>
</feature>
<dbReference type="PANTHER" id="PTHR43428">
    <property type="entry name" value="ARSENATE REDUCTASE"/>
    <property type="match status" value="1"/>
</dbReference>
<dbReference type="PANTHER" id="PTHR43428:SF1">
    <property type="entry name" value="ARSENATE REDUCTASE"/>
    <property type="match status" value="1"/>
</dbReference>
<dbReference type="SUPFAM" id="SSF52788">
    <property type="entry name" value="Phosphotyrosine protein phosphatases I"/>
    <property type="match status" value="1"/>
</dbReference>
<dbReference type="AlphaFoldDB" id="A0A0D6JGT6"/>
<reference evidence="4" key="1">
    <citation type="submission" date="2015-02" db="EMBL/GenBank/DDBJ databases">
        <authorList>
            <person name="Chooi Y.-H."/>
        </authorList>
    </citation>
    <scope>NUCLEOTIDE SEQUENCE [LARGE SCALE GENOMIC DNA]</scope>
    <source>
        <strain evidence="4">strain Y</strain>
    </source>
</reference>
<evidence type="ECO:0000313" key="3">
    <source>
        <dbReference type="EMBL" id="CPR19738.1"/>
    </source>
</evidence>
<dbReference type="RefSeq" id="WP_172655238.1">
    <property type="nucleotide sequence ID" value="NZ_LN829118.1"/>
</dbReference>
<protein>
    <submittedName>
        <fullName evidence="3">Protein tyrosine phosphatase</fullName>
    </submittedName>
</protein>
<dbReference type="KEGG" id="fiy:BN1229_v1_2298"/>
<keyword evidence="1" id="KW-0059">Arsenical resistance</keyword>
<dbReference type="SMART" id="SM00226">
    <property type="entry name" value="LMWPc"/>
    <property type="match status" value="1"/>
</dbReference>
<dbReference type="InterPro" id="IPR036196">
    <property type="entry name" value="Ptyr_pPase_sf"/>
</dbReference>
<dbReference type="CDD" id="cd16345">
    <property type="entry name" value="LMWP_ArsC"/>
    <property type="match status" value="1"/>
</dbReference>
<dbReference type="Pfam" id="PF01451">
    <property type="entry name" value="LMWPc"/>
    <property type="match status" value="1"/>
</dbReference>
<keyword evidence="4" id="KW-1185">Reference proteome</keyword>
<dbReference type="InterPro" id="IPR023485">
    <property type="entry name" value="Ptyr_pPase"/>
</dbReference>
<proteinExistence type="predicted"/>
<evidence type="ECO:0000256" key="1">
    <source>
        <dbReference type="ARBA" id="ARBA00022849"/>
    </source>
</evidence>
<gene>
    <name evidence="3" type="ORF">YBN1229_v1_2298</name>
</gene>
<name>A0A0D6JGT6_9HYPH</name>
<accession>A0A0D6JGT6</accession>
<sequence>MIDERPYNVLFLCTHNSARSVIGECLMNSLGQGAFNAYSAGSAPAGQINPFAIKILKNYGLKTDGLRSKSWDEFTEPGAPEFDFVFTLCDEAAAETCPVWPGNPITEHWGMPDPSRTEGSDGNKLAAFANTYSLLHHHISNFTQLAKQDLDNKSMRRKVSELSEDVRRRNIAGFAESDGR</sequence>
<dbReference type="GO" id="GO:0046685">
    <property type="term" value="P:response to arsenic-containing substance"/>
    <property type="evidence" value="ECO:0007669"/>
    <property type="project" value="UniProtKB-KW"/>
</dbReference>
<evidence type="ECO:0000313" key="4">
    <source>
        <dbReference type="Proteomes" id="UP000033187"/>
    </source>
</evidence>
<dbReference type="KEGG" id="fil:BN1229_v1_2298"/>
<dbReference type="EMBL" id="LN829119">
    <property type="protein sequence ID" value="CPR19738.1"/>
    <property type="molecule type" value="Genomic_DNA"/>
</dbReference>
<organism evidence="3 4">
    <name type="scientific">Candidatus Filomicrobium marinum</name>
    <dbReference type="NCBI Taxonomy" id="1608628"/>
    <lineage>
        <taxon>Bacteria</taxon>
        <taxon>Pseudomonadati</taxon>
        <taxon>Pseudomonadota</taxon>
        <taxon>Alphaproteobacteria</taxon>
        <taxon>Hyphomicrobiales</taxon>
        <taxon>Hyphomicrobiaceae</taxon>
        <taxon>Filomicrobium</taxon>
    </lineage>
</organism>
<evidence type="ECO:0000259" key="2">
    <source>
        <dbReference type="SMART" id="SM00226"/>
    </source>
</evidence>
<dbReference type="Proteomes" id="UP000033187">
    <property type="component" value="Chromosome 1"/>
</dbReference>
<dbReference type="Gene3D" id="3.40.50.2300">
    <property type="match status" value="1"/>
</dbReference>